<evidence type="ECO:0000313" key="6">
    <source>
        <dbReference type="Proteomes" id="UP000032668"/>
    </source>
</evidence>
<keyword evidence="5" id="KW-0378">Hydrolase</keyword>
<dbReference type="InterPro" id="IPR029062">
    <property type="entry name" value="Class_I_gatase-like"/>
</dbReference>
<dbReference type="Gene3D" id="3.40.50.880">
    <property type="match status" value="1"/>
</dbReference>
<dbReference type="AlphaFoldDB" id="A0A0D6PCI0"/>
<dbReference type="SUPFAM" id="SSF52317">
    <property type="entry name" value="Class I glutamine amidotransferase-like"/>
    <property type="match status" value="1"/>
</dbReference>
<reference evidence="5 6" key="1">
    <citation type="submission" date="2012-11" db="EMBL/GenBank/DDBJ databases">
        <title>Whole genome sequence of Acidocella aminolytica 101 = DSM 11237.</title>
        <authorList>
            <person name="Azuma Y."/>
            <person name="Higashiura N."/>
            <person name="Hirakawa H."/>
            <person name="Matsushita K."/>
        </authorList>
    </citation>
    <scope>NUCLEOTIDE SEQUENCE [LARGE SCALE GENOMIC DNA]</scope>
    <source>
        <strain evidence="6">101 / DSM 11237</strain>
    </source>
</reference>
<dbReference type="RefSeq" id="WP_048877539.1">
    <property type="nucleotide sequence ID" value="NZ_BANC01000016.1"/>
</dbReference>
<dbReference type="CDD" id="cd03141">
    <property type="entry name" value="GATase1_Hsp31_like"/>
    <property type="match status" value="1"/>
</dbReference>
<protein>
    <submittedName>
        <fullName evidence="5">Protease</fullName>
    </submittedName>
</protein>
<accession>A0A0D6PCI0</accession>
<comment type="caution">
    <text evidence="5">The sequence shown here is derived from an EMBL/GenBank/DDBJ whole genome shotgun (WGS) entry which is preliminary data.</text>
</comment>
<dbReference type="GO" id="GO:0019172">
    <property type="term" value="F:glyoxalase III activity"/>
    <property type="evidence" value="ECO:0007669"/>
    <property type="project" value="TreeGrafter"/>
</dbReference>
<sequence length="231" mass="24804">MTNKTNILIIVTSHAKMGGQDRQTGIWFEELTTPYYAFLDAGAAVAIASIAGGKVPVDPHSMEAKDRPTSVTRFLKDENAMRQIETSRNISELSVDEYDAVFLPGGHGVMWDMPENPLLSALLSKAWAQGKVLAAVCHGPAGLVGATDETGKPLVSGRKVAAFTNEEEEMAGLTKEVPFLLESRIRELGAKYESGLAFQPFAVRDGKLVTGQNPASSEKVAELVLEAVKTS</sequence>
<dbReference type="InterPro" id="IPR050325">
    <property type="entry name" value="Prot/Nucl_acid_deglycase"/>
</dbReference>
<dbReference type="GO" id="GO:0006508">
    <property type="term" value="P:proteolysis"/>
    <property type="evidence" value="ECO:0007669"/>
    <property type="project" value="UniProtKB-KW"/>
</dbReference>
<evidence type="ECO:0000259" key="4">
    <source>
        <dbReference type="Pfam" id="PF01965"/>
    </source>
</evidence>
<dbReference type="PANTHER" id="PTHR48094:SF11">
    <property type="entry name" value="GLUTATHIONE-INDEPENDENT GLYOXALASE HSP31-RELATED"/>
    <property type="match status" value="1"/>
</dbReference>
<name>A0A0D6PCI0_9PROT</name>
<keyword evidence="1" id="KW-0346">Stress response</keyword>
<keyword evidence="6" id="KW-1185">Reference proteome</keyword>
<dbReference type="GO" id="GO:0008233">
    <property type="term" value="F:peptidase activity"/>
    <property type="evidence" value="ECO:0007669"/>
    <property type="project" value="UniProtKB-KW"/>
</dbReference>
<dbReference type="Proteomes" id="UP000032668">
    <property type="component" value="Unassembled WGS sequence"/>
</dbReference>
<feature type="domain" description="DJ-1/PfpI" evidence="4">
    <location>
        <begin position="30"/>
        <end position="226"/>
    </location>
</feature>
<dbReference type="PANTHER" id="PTHR48094">
    <property type="entry name" value="PROTEIN/NUCLEIC ACID DEGLYCASE DJ-1-RELATED"/>
    <property type="match status" value="1"/>
</dbReference>
<comment type="similarity">
    <text evidence="3">Belongs to the peptidase C56 family. HSP31-like subfamily.</text>
</comment>
<dbReference type="EMBL" id="BANC01000016">
    <property type="protein sequence ID" value="GAN79061.1"/>
    <property type="molecule type" value="Genomic_DNA"/>
</dbReference>
<dbReference type="GO" id="GO:0005737">
    <property type="term" value="C:cytoplasm"/>
    <property type="evidence" value="ECO:0007669"/>
    <property type="project" value="TreeGrafter"/>
</dbReference>
<dbReference type="OrthoDB" id="9792284at2"/>
<keyword evidence="2" id="KW-0456">Lyase</keyword>
<evidence type="ECO:0000313" key="5">
    <source>
        <dbReference type="EMBL" id="GAN79061.1"/>
    </source>
</evidence>
<evidence type="ECO:0000256" key="2">
    <source>
        <dbReference type="ARBA" id="ARBA00023239"/>
    </source>
</evidence>
<organism evidence="5 6">
    <name type="scientific">Acidocella aminolytica 101 = DSM 11237</name>
    <dbReference type="NCBI Taxonomy" id="1120923"/>
    <lineage>
        <taxon>Bacteria</taxon>
        <taxon>Pseudomonadati</taxon>
        <taxon>Pseudomonadota</taxon>
        <taxon>Alphaproteobacteria</taxon>
        <taxon>Acetobacterales</taxon>
        <taxon>Acidocellaceae</taxon>
        <taxon>Acidocella</taxon>
    </lineage>
</organism>
<evidence type="ECO:0000256" key="1">
    <source>
        <dbReference type="ARBA" id="ARBA00023016"/>
    </source>
</evidence>
<dbReference type="STRING" id="1120923.SAMN02746095_02276"/>
<keyword evidence="5" id="KW-0645">Protease</keyword>
<dbReference type="InterPro" id="IPR002818">
    <property type="entry name" value="DJ-1/PfpI"/>
</dbReference>
<evidence type="ECO:0000256" key="3">
    <source>
        <dbReference type="ARBA" id="ARBA00038493"/>
    </source>
</evidence>
<dbReference type="Pfam" id="PF01965">
    <property type="entry name" value="DJ-1_PfpI"/>
    <property type="match status" value="1"/>
</dbReference>
<gene>
    <name evidence="5" type="ORF">Aam_016_031</name>
</gene>
<dbReference type="GO" id="GO:0019243">
    <property type="term" value="P:methylglyoxal catabolic process to D-lactate via S-lactoyl-glutathione"/>
    <property type="evidence" value="ECO:0007669"/>
    <property type="project" value="TreeGrafter"/>
</dbReference>
<proteinExistence type="inferred from homology"/>